<name>A0A975K8Y7_9SPHN</name>
<keyword evidence="2" id="KW-0238">DNA-binding</keyword>
<keyword evidence="1" id="KW-0805">Transcription regulation</keyword>
<reference evidence="5" key="1">
    <citation type="submission" date="2021-04" db="EMBL/GenBank/DDBJ databases">
        <title>Isolation of p-tert-butylphenol degrading bacteria Sphingobium phenoxybenzoativorans Tas13 from active sludge.</title>
        <authorList>
            <person name="Li Y."/>
        </authorList>
    </citation>
    <scope>NUCLEOTIDE SEQUENCE</scope>
    <source>
        <strain evidence="5">Tas13</strain>
    </source>
</reference>
<evidence type="ECO:0000259" key="4">
    <source>
        <dbReference type="PROSITE" id="PS50043"/>
    </source>
</evidence>
<feature type="domain" description="HTH luxR-type" evidence="4">
    <location>
        <begin position="172"/>
        <end position="237"/>
    </location>
</feature>
<dbReference type="SUPFAM" id="SSF46894">
    <property type="entry name" value="C-terminal effector domain of the bipartite response regulators"/>
    <property type="match status" value="1"/>
</dbReference>
<dbReference type="Proteomes" id="UP000681425">
    <property type="component" value="Chromosome"/>
</dbReference>
<dbReference type="Pfam" id="PF03472">
    <property type="entry name" value="Autoind_bind"/>
    <property type="match status" value="1"/>
</dbReference>
<dbReference type="CDD" id="cd06170">
    <property type="entry name" value="LuxR_C_like"/>
    <property type="match status" value="1"/>
</dbReference>
<dbReference type="RefSeq" id="WP_212609160.1">
    <property type="nucleotide sequence ID" value="NZ_CP073910.1"/>
</dbReference>
<dbReference type="Gene3D" id="1.10.10.10">
    <property type="entry name" value="Winged helix-like DNA-binding domain superfamily/Winged helix DNA-binding domain"/>
    <property type="match status" value="1"/>
</dbReference>
<proteinExistence type="predicted"/>
<dbReference type="PROSITE" id="PS50043">
    <property type="entry name" value="HTH_LUXR_2"/>
    <property type="match status" value="1"/>
</dbReference>
<keyword evidence="6" id="KW-1185">Reference proteome</keyword>
<dbReference type="GO" id="GO:0003677">
    <property type="term" value="F:DNA binding"/>
    <property type="evidence" value="ECO:0007669"/>
    <property type="project" value="UniProtKB-KW"/>
</dbReference>
<dbReference type="Gene3D" id="3.30.450.80">
    <property type="entry name" value="Transcription factor LuxR-like, autoinducer-binding domain"/>
    <property type="match status" value="1"/>
</dbReference>
<dbReference type="SUPFAM" id="SSF75516">
    <property type="entry name" value="Pheromone-binding domain of LuxR-like quorum-sensing transcription factors"/>
    <property type="match status" value="1"/>
</dbReference>
<dbReference type="InterPro" id="IPR036693">
    <property type="entry name" value="TF_LuxR_autoind-bd_dom_sf"/>
</dbReference>
<keyword evidence="3" id="KW-0804">Transcription</keyword>
<evidence type="ECO:0000256" key="2">
    <source>
        <dbReference type="ARBA" id="ARBA00023125"/>
    </source>
</evidence>
<dbReference type="InterPro" id="IPR000792">
    <property type="entry name" value="Tscrpt_reg_LuxR_C"/>
</dbReference>
<dbReference type="SMART" id="SM00421">
    <property type="entry name" value="HTH_LUXR"/>
    <property type="match status" value="1"/>
</dbReference>
<dbReference type="GO" id="GO:0006355">
    <property type="term" value="P:regulation of DNA-templated transcription"/>
    <property type="evidence" value="ECO:0007669"/>
    <property type="project" value="InterPro"/>
</dbReference>
<dbReference type="InterPro" id="IPR016032">
    <property type="entry name" value="Sig_transdc_resp-reg_C-effctor"/>
</dbReference>
<gene>
    <name evidence="5" type="ORF">KFK14_22205</name>
</gene>
<evidence type="ECO:0000256" key="1">
    <source>
        <dbReference type="ARBA" id="ARBA00023015"/>
    </source>
</evidence>
<dbReference type="AlphaFoldDB" id="A0A975K8Y7"/>
<accession>A0A975K8Y7</accession>
<evidence type="ECO:0000313" key="6">
    <source>
        <dbReference type="Proteomes" id="UP000681425"/>
    </source>
</evidence>
<protein>
    <submittedName>
        <fullName evidence="5">LuxR family transcriptional regulator</fullName>
    </submittedName>
</protein>
<evidence type="ECO:0000256" key="3">
    <source>
        <dbReference type="ARBA" id="ARBA00023163"/>
    </source>
</evidence>
<organism evidence="5 6">
    <name type="scientific">Sphingobium phenoxybenzoativorans</name>
    <dbReference type="NCBI Taxonomy" id="1592790"/>
    <lineage>
        <taxon>Bacteria</taxon>
        <taxon>Pseudomonadati</taxon>
        <taxon>Pseudomonadota</taxon>
        <taxon>Alphaproteobacteria</taxon>
        <taxon>Sphingomonadales</taxon>
        <taxon>Sphingomonadaceae</taxon>
        <taxon>Sphingobium</taxon>
    </lineage>
</organism>
<evidence type="ECO:0000313" key="5">
    <source>
        <dbReference type="EMBL" id="QUT05632.1"/>
    </source>
</evidence>
<dbReference type="KEGG" id="spph:KFK14_22205"/>
<sequence length="246" mass="28039">MSLHRLVEDYSRRCRDCATPAELFALTEAAAREIKFPRLAMVHGLSFRRPDRRLIRLDNFGEWADIFVERKYYRDDPALLACQRTNTAFAWTEMPRLLHLTHRQHLILGEAQRHGLSTGFTLPIGVMGEPHGCCSFARDGTELPSRWYCRAAALIGADAFREARRLHGYPARAKQLPQLSDRKFDCLELLAIGKTDPEIAIILGLQDSTVRSYMAQLRLDFDVYSRTQLTAEALRFGLVSYGDAIP</sequence>
<dbReference type="InterPro" id="IPR005143">
    <property type="entry name" value="TF_LuxR_autoind-bd_dom"/>
</dbReference>
<dbReference type="InterPro" id="IPR036388">
    <property type="entry name" value="WH-like_DNA-bd_sf"/>
</dbReference>
<dbReference type="EMBL" id="CP073910">
    <property type="protein sequence ID" value="QUT05632.1"/>
    <property type="molecule type" value="Genomic_DNA"/>
</dbReference>
<dbReference type="Pfam" id="PF00196">
    <property type="entry name" value="GerE"/>
    <property type="match status" value="1"/>
</dbReference>